<name>A0ABN1KHN4_9BURK</name>
<accession>A0ABN1KHN4</accession>
<protein>
    <submittedName>
        <fullName evidence="3">Alpha/beta hydrolase</fullName>
    </submittedName>
</protein>
<reference evidence="3 4" key="1">
    <citation type="journal article" date="2019" name="Int. J. Syst. Evol. Microbiol.">
        <title>The Global Catalogue of Microorganisms (GCM) 10K type strain sequencing project: providing services to taxonomists for standard genome sequencing and annotation.</title>
        <authorList>
            <consortium name="The Broad Institute Genomics Platform"/>
            <consortium name="The Broad Institute Genome Sequencing Center for Infectious Disease"/>
            <person name="Wu L."/>
            <person name="Ma J."/>
        </authorList>
    </citation>
    <scope>NUCLEOTIDE SEQUENCE [LARGE SCALE GENOMIC DNA]</scope>
    <source>
        <strain evidence="3 4">JCM 15503</strain>
    </source>
</reference>
<evidence type="ECO:0000313" key="3">
    <source>
        <dbReference type="EMBL" id="GAA0766499.1"/>
    </source>
</evidence>
<dbReference type="SUPFAM" id="SSF53474">
    <property type="entry name" value="alpha/beta-Hydrolases"/>
    <property type="match status" value="1"/>
</dbReference>
<feature type="domain" description="AB hydrolase-1" evidence="2">
    <location>
        <begin position="44"/>
        <end position="253"/>
    </location>
</feature>
<dbReference type="GO" id="GO:0016787">
    <property type="term" value="F:hydrolase activity"/>
    <property type="evidence" value="ECO:0007669"/>
    <property type="project" value="UniProtKB-KW"/>
</dbReference>
<evidence type="ECO:0000256" key="1">
    <source>
        <dbReference type="SAM" id="SignalP"/>
    </source>
</evidence>
<keyword evidence="1" id="KW-0732">Signal</keyword>
<gene>
    <name evidence="3" type="ORF">GCM10009107_54710</name>
</gene>
<dbReference type="Pfam" id="PF12697">
    <property type="entry name" value="Abhydrolase_6"/>
    <property type="match status" value="1"/>
</dbReference>
<dbReference type="PANTHER" id="PTHR37017">
    <property type="entry name" value="AB HYDROLASE-1 DOMAIN-CONTAINING PROTEIN-RELATED"/>
    <property type="match status" value="1"/>
</dbReference>
<proteinExistence type="predicted"/>
<comment type="caution">
    <text evidence="3">The sequence shown here is derived from an EMBL/GenBank/DDBJ whole genome shotgun (WGS) entry which is preliminary data.</text>
</comment>
<dbReference type="InterPro" id="IPR029058">
    <property type="entry name" value="AB_hydrolase_fold"/>
</dbReference>
<organism evidence="3 4">
    <name type="scientific">Ideonella azotifigens</name>
    <dbReference type="NCBI Taxonomy" id="513160"/>
    <lineage>
        <taxon>Bacteria</taxon>
        <taxon>Pseudomonadati</taxon>
        <taxon>Pseudomonadota</taxon>
        <taxon>Betaproteobacteria</taxon>
        <taxon>Burkholderiales</taxon>
        <taxon>Sphaerotilaceae</taxon>
        <taxon>Ideonella</taxon>
    </lineage>
</organism>
<evidence type="ECO:0000313" key="4">
    <source>
        <dbReference type="Proteomes" id="UP001500279"/>
    </source>
</evidence>
<sequence length="263" mass="27710">MTHFNRLHRLLRLMALLALPLLAVAPASAQQTQPTQEKAKVKNIVLVHGAWADGSGWQGVHEILRAKGYAVSIVQNPLTSLAADVAAVHRVMARQNGPALLVGHSYGGVVITEAGNVPNVAGLVYVSAFVPDAGESVTSLLDGGAAPPVQPSEDGYLFFDANIFPQAFAQDLPPAQAAFLAAAQIPPAAAAFEARITQPAWRTHSSWYVLSTEDRIIPPAAQRKMAGRANAAVKEVRGSHAAYVSQPVAVAEAIDEAARALVR</sequence>
<evidence type="ECO:0000259" key="2">
    <source>
        <dbReference type="Pfam" id="PF12697"/>
    </source>
</evidence>
<feature type="chain" id="PRO_5045508634" evidence="1">
    <location>
        <begin position="30"/>
        <end position="263"/>
    </location>
</feature>
<dbReference type="PANTHER" id="PTHR37017:SF11">
    <property type="entry name" value="ESTERASE_LIPASE_THIOESTERASE DOMAIN-CONTAINING PROTEIN"/>
    <property type="match status" value="1"/>
</dbReference>
<dbReference type="RefSeq" id="WP_141289348.1">
    <property type="nucleotide sequence ID" value="NZ_BAAAEW010000042.1"/>
</dbReference>
<dbReference type="InterPro" id="IPR000073">
    <property type="entry name" value="AB_hydrolase_1"/>
</dbReference>
<feature type="signal peptide" evidence="1">
    <location>
        <begin position="1"/>
        <end position="29"/>
    </location>
</feature>
<dbReference type="EMBL" id="BAAAEW010000042">
    <property type="protein sequence ID" value="GAA0766499.1"/>
    <property type="molecule type" value="Genomic_DNA"/>
</dbReference>
<keyword evidence="4" id="KW-1185">Reference proteome</keyword>
<dbReference type="InterPro" id="IPR052897">
    <property type="entry name" value="Sec-Metab_Biosynth_Hydrolase"/>
</dbReference>
<keyword evidence="3" id="KW-0378">Hydrolase</keyword>
<dbReference type="Proteomes" id="UP001500279">
    <property type="component" value="Unassembled WGS sequence"/>
</dbReference>
<dbReference type="Gene3D" id="3.40.50.1820">
    <property type="entry name" value="alpha/beta hydrolase"/>
    <property type="match status" value="1"/>
</dbReference>